<dbReference type="EMBL" id="BLXT01006181">
    <property type="protein sequence ID" value="GFO29675.1"/>
    <property type="molecule type" value="Genomic_DNA"/>
</dbReference>
<dbReference type="GO" id="GO:0003964">
    <property type="term" value="F:RNA-directed DNA polymerase activity"/>
    <property type="evidence" value="ECO:0007669"/>
    <property type="project" value="UniProtKB-KW"/>
</dbReference>
<feature type="region of interest" description="Disordered" evidence="1">
    <location>
        <begin position="123"/>
        <end position="152"/>
    </location>
</feature>
<organism evidence="2 3">
    <name type="scientific">Plakobranchus ocellatus</name>
    <dbReference type="NCBI Taxonomy" id="259542"/>
    <lineage>
        <taxon>Eukaryota</taxon>
        <taxon>Metazoa</taxon>
        <taxon>Spiralia</taxon>
        <taxon>Lophotrochozoa</taxon>
        <taxon>Mollusca</taxon>
        <taxon>Gastropoda</taxon>
        <taxon>Heterobranchia</taxon>
        <taxon>Euthyneura</taxon>
        <taxon>Panpulmonata</taxon>
        <taxon>Sacoglossa</taxon>
        <taxon>Placobranchoidea</taxon>
        <taxon>Plakobranchidae</taxon>
        <taxon>Plakobranchus</taxon>
    </lineage>
</organism>
<dbReference type="InterPro" id="IPR036691">
    <property type="entry name" value="Endo/exonu/phosph_ase_sf"/>
</dbReference>
<feature type="compositionally biased region" description="Basic and acidic residues" evidence="1">
    <location>
        <begin position="29"/>
        <end position="43"/>
    </location>
</feature>
<evidence type="ECO:0000313" key="3">
    <source>
        <dbReference type="Proteomes" id="UP000735302"/>
    </source>
</evidence>
<gene>
    <name evidence="2" type="ORF">PoB_005618000</name>
</gene>
<comment type="caution">
    <text evidence="2">The sequence shown here is derived from an EMBL/GenBank/DDBJ whole genome shotgun (WGS) entry which is preliminary data.</text>
</comment>
<keyword evidence="2" id="KW-0695">RNA-directed DNA polymerase</keyword>
<reference evidence="2 3" key="1">
    <citation type="journal article" date="2021" name="Elife">
        <title>Chloroplast acquisition without the gene transfer in kleptoplastic sea slugs, Plakobranchus ocellatus.</title>
        <authorList>
            <person name="Maeda T."/>
            <person name="Takahashi S."/>
            <person name="Yoshida T."/>
            <person name="Shimamura S."/>
            <person name="Takaki Y."/>
            <person name="Nagai Y."/>
            <person name="Toyoda A."/>
            <person name="Suzuki Y."/>
            <person name="Arimoto A."/>
            <person name="Ishii H."/>
            <person name="Satoh N."/>
            <person name="Nishiyama T."/>
            <person name="Hasebe M."/>
            <person name="Maruyama T."/>
            <person name="Minagawa J."/>
            <person name="Obokata J."/>
            <person name="Shigenobu S."/>
        </authorList>
    </citation>
    <scope>NUCLEOTIDE SEQUENCE [LARGE SCALE GENOMIC DNA]</scope>
</reference>
<keyword evidence="2" id="KW-0808">Transferase</keyword>
<keyword evidence="2" id="KW-0548">Nucleotidyltransferase</keyword>
<dbReference type="Proteomes" id="UP000735302">
    <property type="component" value="Unassembled WGS sequence"/>
</dbReference>
<dbReference type="AlphaFoldDB" id="A0AAV4CDE1"/>
<feature type="region of interest" description="Disordered" evidence="1">
    <location>
        <begin position="28"/>
        <end position="84"/>
    </location>
</feature>
<evidence type="ECO:0000313" key="2">
    <source>
        <dbReference type="EMBL" id="GFO29675.1"/>
    </source>
</evidence>
<evidence type="ECO:0000256" key="1">
    <source>
        <dbReference type="SAM" id="MobiDB-lite"/>
    </source>
</evidence>
<dbReference type="Gene3D" id="3.60.10.10">
    <property type="entry name" value="Endonuclease/exonuclease/phosphatase"/>
    <property type="match status" value="1"/>
</dbReference>
<dbReference type="SUPFAM" id="SSF56219">
    <property type="entry name" value="DNase I-like"/>
    <property type="match status" value="1"/>
</dbReference>
<keyword evidence="3" id="KW-1185">Reference proteome</keyword>
<sequence length="278" mass="29918">MAVRFSKPIRQLWLKSIKPVLMLVPSRPSFERSQQRYSKDGGRRARSAPPKGKKAQRDSPAPSPQGAAETEVAAKRRAEKLKKQEALRETVNRFAPLAMDAEDTVSSIWGGFLHPQLPEGLRLPYGVSSKPQSPSKSPPPPPSPGGETPRSSAFRLASLPLHPRGLGRASCHPGVTPCFFRGLGPRGRGGPPHQKRNPFFGIDLKTGVHAAAATISLEKTLTVCSLYLPPNSPVSKLSLAELFEQLPKPFLVLGDFNAHSPAGSGGGGCSRSSWLKMT</sequence>
<name>A0AAV4CDE1_9GAST</name>
<feature type="compositionally biased region" description="Basic and acidic residues" evidence="1">
    <location>
        <begin position="72"/>
        <end position="84"/>
    </location>
</feature>
<proteinExistence type="predicted"/>
<protein>
    <submittedName>
        <fullName evidence="2">RNA-directed DNA polymerase from mobile element jockey</fullName>
    </submittedName>
</protein>
<accession>A0AAV4CDE1</accession>